<keyword evidence="1" id="KW-1133">Transmembrane helix</keyword>
<dbReference type="Gene3D" id="1.10.287.70">
    <property type="match status" value="1"/>
</dbReference>
<dbReference type="Proteomes" id="UP000199438">
    <property type="component" value="Unassembled WGS sequence"/>
</dbReference>
<dbReference type="OrthoDB" id="3422146at2"/>
<dbReference type="Pfam" id="PF07885">
    <property type="entry name" value="Ion_trans_2"/>
    <property type="match status" value="1"/>
</dbReference>
<dbReference type="STRING" id="1334022.SAMN04487907_10314"/>
<keyword evidence="1" id="KW-0812">Transmembrane</keyword>
<evidence type="ECO:0000313" key="3">
    <source>
        <dbReference type="EMBL" id="SFC22293.1"/>
    </source>
</evidence>
<evidence type="ECO:0000256" key="1">
    <source>
        <dbReference type="SAM" id="Phobius"/>
    </source>
</evidence>
<dbReference type="EMBL" id="FOKV01000003">
    <property type="protein sequence ID" value="SFC22293.1"/>
    <property type="molecule type" value="Genomic_DNA"/>
</dbReference>
<proteinExistence type="predicted"/>
<dbReference type="RefSeq" id="WP_092541587.1">
    <property type="nucleotide sequence ID" value="NZ_FOKV01000003.1"/>
</dbReference>
<feature type="transmembrane region" description="Helical" evidence="1">
    <location>
        <begin position="61"/>
        <end position="84"/>
    </location>
</feature>
<accession>A0A1I1HLH4</accession>
<gene>
    <name evidence="3" type="ORF">SAMN04487907_10314</name>
</gene>
<evidence type="ECO:0000313" key="4">
    <source>
        <dbReference type="Proteomes" id="UP000199438"/>
    </source>
</evidence>
<evidence type="ECO:0000259" key="2">
    <source>
        <dbReference type="Pfam" id="PF07885"/>
    </source>
</evidence>
<keyword evidence="4" id="KW-1185">Reference proteome</keyword>
<name>A0A1I1HLH4_9FLAO</name>
<dbReference type="InterPro" id="IPR013099">
    <property type="entry name" value="K_chnl_dom"/>
</dbReference>
<feature type="domain" description="Potassium channel" evidence="2">
    <location>
        <begin position="87"/>
        <end position="153"/>
    </location>
</feature>
<dbReference type="SUPFAM" id="SSF81324">
    <property type="entry name" value="Voltage-gated potassium channels"/>
    <property type="match status" value="1"/>
</dbReference>
<dbReference type="AlphaFoldDB" id="A0A1I1HLH4"/>
<sequence>MLFFALGAILYILTVNDILKTTLSMEGGGFLTNNFSKLLWKISFLISGKNGNSKLLGKTGYLILTGIIIFWVGLLWTSLSLILVSDPASIISSSNKTPIQGIEKLYFAGYTLSTLGSGEYIPGTDFWRIITNIFSFTGLVLLTMSVTYFVPLLQAVIEQQKLAVQISGYGSNPQEMIINSYDGKHYQGLTANASELSLALIKHTQNHKAYPVIHYFHNSDRSYNIILELSKIHECLVILEHLVNEEHKPKESELRSLKVAFDNYFKIITQITGTKKQKDYLISSIKTNALVSHNFIDANKEVSFENRGRKIFQKLVENDGWQWEDIQKED</sequence>
<feature type="transmembrane region" description="Helical" evidence="1">
    <location>
        <begin position="129"/>
        <end position="153"/>
    </location>
</feature>
<keyword evidence="1" id="KW-0472">Membrane</keyword>
<protein>
    <submittedName>
        <fullName evidence="3">Ion channel</fullName>
    </submittedName>
</protein>
<reference evidence="4" key="1">
    <citation type="submission" date="2016-10" db="EMBL/GenBank/DDBJ databases">
        <authorList>
            <person name="Varghese N."/>
            <person name="Submissions S."/>
        </authorList>
    </citation>
    <scope>NUCLEOTIDE SEQUENCE [LARGE SCALE GENOMIC DNA]</scope>
    <source>
        <strain evidence="4">DSM 24499</strain>
    </source>
</reference>
<organism evidence="3 4">
    <name type="scientific">Zunongwangia mangrovi</name>
    <dbReference type="NCBI Taxonomy" id="1334022"/>
    <lineage>
        <taxon>Bacteria</taxon>
        <taxon>Pseudomonadati</taxon>
        <taxon>Bacteroidota</taxon>
        <taxon>Flavobacteriia</taxon>
        <taxon>Flavobacteriales</taxon>
        <taxon>Flavobacteriaceae</taxon>
        <taxon>Zunongwangia</taxon>
    </lineage>
</organism>